<feature type="compositionally biased region" description="Low complexity" evidence="5">
    <location>
        <begin position="352"/>
        <end position="361"/>
    </location>
</feature>
<evidence type="ECO:0000256" key="1">
    <source>
        <dbReference type="ARBA" id="ARBA00022803"/>
    </source>
</evidence>
<organism evidence="6 7">
    <name type="scientific">Oikopleura dioica</name>
    <name type="common">Tunicate</name>
    <dbReference type="NCBI Taxonomy" id="34765"/>
    <lineage>
        <taxon>Eukaryota</taxon>
        <taxon>Metazoa</taxon>
        <taxon>Chordata</taxon>
        <taxon>Tunicata</taxon>
        <taxon>Appendicularia</taxon>
        <taxon>Copelata</taxon>
        <taxon>Oikopleuridae</taxon>
        <taxon>Oikopleura</taxon>
    </lineage>
</organism>
<reference evidence="6 7" key="1">
    <citation type="submission" date="2021-04" db="EMBL/GenBank/DDBJ databases">
        <authorList>
            <person name="Bliznina A."/>
        </authorList>
    </citation>
    <scope>NUCLEOTIDE SEQUENCE [LARGE SCALE GENOMIC DNA]</scope>
</reference>
<dbReference type="EMBL" id="OU015567">
    <property type="protein sequence ID" value="CAG5113289.1"/>
    <property type="molecule type" value="Genomic_DNA"/>
</dbReference>
<evidence type="ECO:0000256" key="5">
    <source>
        <dbReference type="SAM" id="MobiDB-lite"/>
    </source>
</evidence>
<keyword evidence="7" id="KW-1185">Reference proteome</keyword>
<dbReference type="Pfam" id="PF12895">
    <property type="entry name" value="ANAPC3"/>
    <property type="match status" value="1"/>
</dbReference>
<dbReference type="Gene3D" id="1.25.40.10">
    <property type="entry name" value="Tetratricopeptide repeat domain"/>
    <property type="match status" value="4"/>
</dbReference>
<dbReference type="InterPro" id="IPR019734">
    <property type="entry name" value="TPR_rpt"/>
</dbReference>
<dbReference type="PROSITE" id="PS50293">
    <property type="entry name" value="TPR_REGION"/>
    <property type="match status" value="1"/>
</dbReference>
<protein>
    <recommendedName>
        <fullName evidence="3">Cell division cycle protein 27 homolog</fullName>
    </recommendedName>
</protein>
<feature type="repeat" description="TPR" evidence="4">
    <location>
        <begin position="634"/>
        <end position="667"/>
    </location>
</feature>
<dbReference type="SMART" id="SM00028">
    <property type="entry name" value="TPR"/>
    <property type="match status" value="7"/>
</dbReference>
<feature type="region of interest" description="Disordered" evidence="5">
    <location>
        <begin position="296"/>
        <end position="386"/>
    </location>
</feature>
<sequence>MSTAVLNGVPLSYTTTIEPVHGAIRHAVEHYQYDDALIMAERLFADNPGPEEAWQIANCHYLMNNKWLCREFLESTQLKSPKLRFLYARVLADLKETKNAIAQLSGPYLENVGRHTRNVSAFQHEFEDSAAYALSLAGYLHKRQGLADRASECYKMALKHNPFLFTPYQELCDMGKGGDPDKILDCTTHKYFNLLDCISPYREPSSAFDQRLKDIPFRKQAKQALQPVTNTNVGASTATSADAVTPIQRTVSTPTVLHSSLTSFDNFSPIAMHTDKTTPLGQNTEELRSHMQEIKKIKKKTAGSRIERSELQQPGRRLFSRPNVNIPRQSTMKVDEKGSKENSEMPTRRVTRSSVNTSSSSPRIPRLTSQNQPETEPSEDPDKSLSRERLNRQFDEFRKQVPSLQDDMKSKRSAIELVKYYRIMGHAYLARSEQRFVEARSMLNSLPPSQRQTGWVLNEIARTYMDDQKFQLAKVQYKELLELEPYRVVGMEFYASCLYRLQDQISLEHLANRFVTKARNRPETMCILGNLFSYNERRDKATTYFSRAVQICDSDFAAGQQTECRHYAFHLLGHEYVLKEENDSAIKCFKNAIKHKARFVNALTSIGDVFINAEKYDLAESYLLTALRYYPKNATVWSYMGQIRHKKGELNKALQCFNKALQFDPTQANALFMKANMYYNLGDYQKALNELIHLDKIHPKLALVNYTMAKAYHHLGQKYLGNKHMQIANQLDPKGNHKQKAHDSSELADIANYERDQSMESSISVTPTAIETSEMETDTSLQNLEDLLNDDF</sequence>
<name>A0ABN7T744_OIKDI</name>
<dbReference type="PANTHER" id="PTHR12558:SF13">
    <property type="entry name" value="CELL DIVISION CYCLE PROTEIN 27 HOMOLOG"/>
    <property type="match status" value="1"/>
</dbReference>
<evidence type="ECO:0000256" key="2">
    <source>
        <dbReference type="ARBA" id="ARBA00038210"/>
    </source>
</evidence>
<feature type="compositionally biased region" description="Polar residues" evidence="5">
    <location>
        <begin position="322"/>
        <end position="332"/>
    </location>
</feature>
<keyword evidence="1 4" id="KW-0802">TPR repeat</keyword>
<feature type="compositionally biased region" description="Basic and acidic residues" evidence="5">
    <location>
        <begin position="333"/>
        <end position="347"/>
    </location>
</feature>
<evidence type="ECO:0000256" key="3">
    <source>
        <dbReference type="ARBA" id="ARBA00039307"/>
    </source>
</evidence>
<dbReference type="Pfam" id="PF13181">
    <property type="entry name" value="TPR_8"/>
    <property type="match status" value="2"/>
</dbReference>
<dbReference type="PROSITE" id="PS50005">
    <property type="entry name" value="TPR"/>
    <property type="match status" value="3"/>
</dbReference>
<evidence type="ECO:0000313" key="7">
    <source>
        <dbReference type="Proteomes" id="UP001158576"/>
    </source>
</evidence>
<evidence type="ECO:0000313" key="6">
    <source>
        <dbReference type="EMBL" id="CAG5113289.1"/>
    </source>
</evidence>
<dbReference type="PANTHER" id="PTHR12558">
    <property type="entry name" value="CELL DIVISION CYCLE 16,23,27"/>
    <property type="match status" value="1"/>
</dbReference>
<comment type="similarity">
    <text evidence="2">Belongs to the APC3/CDC27 family.</text>
</comment>
<dbReference type="Proteomes" id="UP001158576">
    <property type="component" value="Chromosome 2"/>
</dbReference>
<feature type="repeat" description="TPR" evidence="4">
    <location>
        <begin position="600"/>
        <end position="633"/>
    </location>
</feature>
<evidence type="ECO:0000256" key="4">
    <source>
        <dbReference type="PROSITE-ProRule" id="PRU00339"/>
    </source>
</evidence>
<dbReference type="SUPFAM" id="SSF48452">
    <property type="entry name" value="TPR-like"/>
    <property type="match status" value="3"/>
</dbReference>
<dbReference type="Pfam" id="PF00515">
    <property type="entry name" value="TPR_1"/>
    <property type="match status" value="1"/>
</dbReference>
<dbReference type="InterPro" id="IPR011990">
    <property type="entry name" value="TPR-like_helical_dom_sf"/>
</dbReference>
<feature type="repeat" description="TPR" evidence="4">
    <location>
        <begin position="668"/>
        <end position="701"/>
    </location>
</feature>
<accession>A0ABN7T744</accession>
<proteinExistence type="inferred from homology"/>
<gene>
    <name evidence="6" type="ORF">OKIOD_LOCUS16172</name>
</gene>